<keyword evidence="2" id="KW-1133">Transmembrane helix</keyword>
<keyword evidence="2" id="KW-0812">Transmembrane</keyword>
<evidence type="ECO:0000256" key="2">
    <source>
        <dbReference type="SAM" id="Phobius"/>
    </source>
</evidence>
<accession>A0ABQ0L368</accession>
<feature type="region of interest" description="Disordered" evidence="1">
    <location>
        <begin position="350"/>
        <end position="378"/>
    </location>
</feature>
<feature type="transmembrane region" description="Helical" evidence="2">
    <location>
        <begin position="12"/>
        <end position="31"/>
    </location>
</feature>
<proteinExistence type="predicted"/>
<gene>
    <name evidence="3" type="ORF">MCHLO_01899</name>
</gene>
<evidence type="ECO:0000313" key="4">
    <source>
        <dbReference type="Proteomes" id="UP000815677"/>
    </source>
</evidence>
<feature type="compositionally biased region" description="Polar residues" evidence="1">
    <location>
        <begin position="369"/>
        <end position="378"/>
    </location>
</feature>
<sequence length="378" mass="41443">RERFQTTRLRRVHGVTAALCIAVWWCQWWCLRRLLRNTVVLKPITRRMPRRFGVVPCDPFAPPIGSRAAHPGTPSSTLRSNTTTDRYVSLHASSPTSTACVARWPTLQFPISDAGYSLAGVLVVATSNVVALRRRLGLGAACSYTTCSYVCGQLGPPRADLHAYTRLLYVALRGRAWDRRVVFLSEGDIGLLSPVRLLCGCNCRATRVRHCTNCNPGRPLTVFLRVAVGTLRIRRATIVAHAAFTASPCASAGAHYTARSPRASRPPSPPVRADGWGFEVAFAAARPNVDLRCRFATHAAVESVTRVAVYRRIVLLSVRPTSLGCGLSAYPAYVVHPYTPGFASEYRMRAPGSPDGDFQSRAPSIRPRFSSSPQLFLL</sequence>
<name>A0ABQ0L368_MYCCL</name>
<keyword evidence="4" id="KW-1185">Reference proteome</keyword>
<dbReference type="EMBL" id="DF839624">
    <property type="protein sequence ID" value="GAT44261.1"/>
    <property type="molecule type" value="Genomic_DNA"/>
</dbReference>
<organism evidence="3 4">
    <name type="scientific">Mycena chlorophos</name>
    <name type="common">Agaric fungus</name>
    <name type="synonym">Agaricus chlorophos</name>
    <dbReference type="NCBI Taxonomy" id="658473"/>
    <lineage>
        <taxon>Eukaryota</taxon>
        <taxon>Fungi</taxon>
        <taxon>Dikarya</taxon>
        <taxon>Basidiomycota</taxon>
        <taxon>Agaricomycotina</taxon>
        <taxon>Agaricomycetes</taxon>
        <taxon>Agaricomycetidae</taxon>
        <taxon>Agaricales</taxon>
        <taxon>Marasmiineae</taxon>
        <taxon>Mycenaceae</taxon>
        <taxon>Mycena</taxon>
    </lineage>
</organism>
<reference evidence="3" key="1">
    <citation type="submission" date="2014-09" db="EMBL/GenBank/DDBJ databases">
        <title>Genome sequence of the luminous mushroom Mycena chlorophos for searching fungal bioluminescence genes.</title>
        <authorList>
            <person name="Tanaka Y."/>
            <person name="Kasuga D."/>
            <person name="Oba Y."/>
            <person name="Hase S."/>
            <person name="Sato K."/>
            <person name="Oba Y."/>
            <person name="Sakakibara Y."/>
        </authorList>
    </citation>
    <scope>NUCLEOTIDE SEQUENCE</scope>
</reference>
<protein>
    <submittedName>
        <fullName evidence="3">Uncharacterized protein</fullName>
    </submittedName>
</protein>
<keyword evidence="2" id="KW-0472">Membrane</keyword>
<dbReference type="Proteomes" id="UP000815677">
    <property type="component" value="Unassembled WGS sequence"/>
</dbReference>
<feature type="non-terminal residue" evidence="3">
    <location>
        <position position="1"/>
    </location>
</feature>
<evidence type="ECO:0000313" key="3">
    <source>
        <dbReference type="EMBL" id="GAT44261.1"/>
    </source>
</evidence>
<evidence type="ECO:0000256" key="1">
    <source>
        <dbReference type="SAM" id="MobiDB-lite"/>
    </source>
</evidence>